<dbReference type="InterPro" id="IPR001647">
    <property type="entry name" value="HTH_TetR"/>
</dbReference>
<dbReference type="RefSeq" id="WP_349299735.1">
    <property type="nucleotide sequence ID" value="NZ_JBEDNQ010000008.1"/>
</dbReference>
<gene>
    <name evidence="5" type="ORF">WIS52_19495</name>
</gene>
<comment type="caution">
    <text evidence="5">The sequence shown here is derived from an EMBL/GenBank/DDBJ whole genome shotgun (WGS) entry which is preliminary data.</text>
</comment>
<dbReference type="InterPro" id="IPR009057">
    <property type="entry name" value="Homeodomain-like_sf"/>
</dbReference>
<dbReference type="Pfam" id="PF13560">
    <property type="entry name" value="HTH_31"/>
    <property type="match status" value="1"/>
</dbReference>
<dbReference type="InterPro" id="IPR010982">
    <property type="entry name" value="Lambda_DNA-bd_dom_sf"/>
</dbReference>
<sequence>MAPPGVPPVELSGPDVADNSRIGRRIRQARVRSGISLRTLAERLGVSPATMSQVETGKTGLSVRRLARIAEALDVAVGDLVPAPARSISSTPIRPVPGPGPDAAHLRKRADTIARVLAGIGPNWRAYQPLHLDPVLRAALAVFAERGYHGCSMRDIAAAADMSVPGLYHHYPSKQEMLVVLLDVAGAESFRRAELARDAGPGDTEPATARFCRLVESLALYNTHRLDFARVGVAERRSLAPENRERLTQVRRRIQSLLETEIRAGVATGEFATAAPGDAARAVAMLCTGLSNWFRPGGPIAAEDVAHTYTGFALGLVRISDTPVR</sequence>
<name>A0ABV1KDW7_9PSEU</name>
<dbReference type="PRINTS" id="PR00455">
    <property type="entry name" value="HTHTETR"/>
</dbReference>
<dbReference type="InterPro" id="IPR041490">
    <property type="entry name" value="KstR2_TetR_C"/>
</dbReference>
<organism evidence="5 6">
    <name type="scientific">Pseudonocardia nematodicida</name>
    <dbReference type="NCBI Taxonomy" id="1206997"/>
    <lineage>
        <taxon>Bacteria</taxon>
        <taxon>Bacillati</taxon>
        <taxon>Actinomycetota</taxon>
        <taxon>Actinomycetes</taxon>
        <taxon>Pseudonocardiales</taxon>
        <taxon>Pseudonocardiaceae</taxon>
        <taxon>Pseudonocardia</taxon>
    </lineage>
</organism>
<feature type="DNA-binding region" description="H-T-H motif" evidence="2">
    <location>
        <begin position="152"/>
        <end position="171"/>
    </location>
</feature>
<evidence type="ECO:0000313" key="5">
    <source>
        <dbReference type="EMBL" id="MEQ3552662.1"/>
    </source>
</evidence>
<protein>
    <submittedName>
        <fullName evidence="5">TetR family transcriptional regulator</fullName>
    </submittedName>
</protein>
<dbReference type="SUPFAM" id="SSF46689">
    <property type="entry name" value="Homeodomain-like"/>
    <property type="match status" value="1"/>
</dbReference>
<dbReference type="SMART" id="SM00530">
    <property type="entry name" value="HTH_XRE"/>
    <property type="match status" value="1"/>
</dbReference>
<dbReference type="Gene3D" id="1.10.357.10">
    <property type="entry name" value="Tetracycline Repressor, domain 2"/>
    <property type="match status" value="1"/>
</dbReference>
<dbReference type="EMBL" id="JBEDNQ010000008">
    <property type="protein sequence ID" value="MEQ3552662.1"/>
    <property type="molecule type" value="Genomic_DNA"/>
</dbReference>
<evidence type="ECO:0000259" key="3">
    <source>
        <dbReference type="PROSITE" id="PS50943"/>
    </source>
</evidence>
<dbReference type="CDD" id="cd00093">
    <property type="entry name" value="HTH_XRE"/>
    <property type="match status" value="1"/>
</dbReference>
<dbReference type="Gene3D" id="1.10.260.40">
    <property type="entry name" value="lambda repressor-like DNA-binding domains"/>
    <property type="match status" value="1"/>
</dbReference>
<feature type="domain" description="HTH cro/C1-type" evidence="3">
    <location>
        <begin position="26"/>
        <end position="80"/>
    </location>
</feature>
<dbReference type="PROSITE" id="PS50943">
    <property type="entry name" value="HTH_CROC1"/>
    <property type="match status" value="1"/>
</dbReference>
<dbReference type="SUPFAM" id="SSF48498">
    <property type="entry name" value="Tetracyclin repressor-like, C-terminal domain"/>
    <property type="match status" value="1"/>
</dbReference>
<dbReference type="Proteomes" id="UP001494902">
    <property type="component" value="Unassembled WGS sequence"/>
</dbReference>
<dbReference type="InterPro" id="IPR036271">
    <property type="entry name" value="Tet_transcr_reg_TetR-rel_C_sf"/>
</dbReference>
<dbReference type="Pfam" id="PF17932">
    <property type="entry name" value="TetR_C_24"/>
    <property type="match status" value="1"/>
</dbReference>
<accession>A0ABV1KDW7</accession>
<evidence type="ECO:0000259" key="4">
    <source>
        <dbReference type="PROSITE" id="PS50977"/>
    </source>
</evidence>
<dbReference type="InterPro" id="IPR050109">
    <property type="entry name" value="HTH-type_TetR-like_transc_reg"/>
</dbReference>
<evidence type="ECO:0000256" key="2">
    <source>
        <dbReference type="PROSITE-ProRule" id="PRU00335"/>
    </source>
</evidence>
<dbReference type="PANTHER" id="PTHR30055:SF237">
    <property type="entry name" value="TRANSCRIPTIONAL REPRESSOR MCE3R"/>
    <property type="match status" value="1"/>
</dbReference>
<evidence type="ECO:0000313" key="6">
    <source>
        <dbReference type="Proteomes" id="UP001494902"/>
    </source>
</evidence>
<dbReference type="PROSITE" id="PS50977">
    <property type="entry name" value="HTH_TETR_2"/>
    <property type="match status" value="1"/>
</dbReference>
<dbReference type="SUPFAM" id="SSF47413">
    <property type="entry name" value="lambda repressor-like DNA-binding domains"/>
    <property type="match status" value="1"/>
</dbReference>
<dbReference type="Pfam" id="PF00440">
    <property type="entry name" value="TetR_N"/>
    <property type="match status" value="1"/>
</dbReference>
<dbReference type="PANTHER" id="PTHR30055">
    <property type="entry name" value="HTH-TYPE TRANSCRIPTIONAL REGULATOR RUTR"/>
    <property type="match status" value="1"/>
</dbReference>
<dbReference type="InterPro" id="IPR001387">
    <property type="entry name" value="Cro/C1-type_HTH"/>
</dbReference>
<keyword evidence="1 2" id="KW-0238">DNA-binding</keyword>
<feature type="domain" description="HTH tetR-type" evidence="4">
    <location>
        <begin position="129"/>
        <end position="189"/>
    </location>
</feature>
<evidence type="ECO:0000256" key="1">
    <source>
        <dbReference type="ARBA" id="ARBA00023125"/>
    </source>
</evidence>
<keyword evidence="6" id="KW-1185">Reference proteome</keyword>
<proteinExistence type="predicted"/>
<reference evidence="5 6" key="1">
    <citation type="submission" date="2024-03" db="EMBL/GenBank/DDBJ databases">
        <title>Draft genome sequence of Pseudonocardia nematodicida JCM 31783.</title>
        <authorList>
            <person name="Butdee W."/>
            <person name="Duangmal K."/>
        </authorList>
    </citation>
    <scope>NUCLEOTIDE SEQUENCE [LARGE SCALE GENOMIC DNA]</scope>
    <source>
        <strain evidence="5 6">JCM 31783</strain>
    </source>
</reference>